<dbReference type="InterPro" id="IPR000937">
    <property type="entry name" value="Capsid_prot_S-dom_vir"/>
</dbReference>
<evidence type="ECO:0000313" key="4">
    <source>
        <dbReference type="EMBL" id="AQU11763.1"/>
    </source>
</evidence>
<dbReference type="Gene3D" id="2.60.120.20">
    <property type="match status" value="1"/>
</dbReference>
<evidence type="ECO:0000256" key="2">
    <source>
        <dbReference type="ARBA" id="ARBA00022561"/>
    </source>
</evidence>
<evidence type="ECO:0000313" key="5">
    <source>
        <dbReference type="EMBL" id="AQU11768.1"/>
    </source>
</evidence>
<feature type="domain" description="Icosahedral viral capsid protein S" evidence="3">
    <location>
        <begin position="75"/>
        <end position="135"/>
    </location>
</feature>
<keyword evidence="2" id="KW-0946">Virion</keyword>
<comment type="similarity">
    <text evidence="1">Belongs to the icosahedral plant coat protein family.</text>
</comment>
<dbReference type="SUPFAM" id="SSF88633">
    <property type="entry name" value="Positive stranded ssRNA viruses"/>
    <property type="match status" value="1"/>
</dbReference>
<sequence>MPRVRRYVKRRTYTRKPRSLKGYGAYSYAKRKPAKRRKTTYAPKRRAVFTRGRKPVHGYGSYRTGGSHFGKGSGTSPPSVRNTKCGFIVSHREYIQDLSSSIAFTGIADYINPGNAALFPWLSQVAAQFEQWKPRGINFFNFNLKIGIVFEFKSTSTDLAGAVNGNPALGTVIMATEYNVYNGTFDSKQQMENYEFANSCKPSVNMYHQVECAKKETATMGGVLYVSPVNGVPTQSPQSAITGQAGDLRLYYLGLFQAATVGMQSNGSNIGELWVSYEIEFLKPKIVVGAPNNGAAGGSMDHFAWSALTTNNIGQVATTGILQTAPFGSGTVVQKPTYYSNLGGIVTATAIANAVPALNGQGVATGALATSNANAYYFNPGISRGLYMIQYNAVYGTPAGAAGNFQAVLTNCAMFDLTQDNTLPANQVQTQTNLAGTTTLSSNVTMFIQVTAANASFTLTGTAGSTVPTYADLYVMQMPFEMN</sequence>
<name>A0A1S6LVL9_9VIRU</name>
<dbReference type="InterPro" id="IPR029053">
    <property type="entry name" value="Viral_coat"/>
</dbReference>
<dbReference type="EMBL" id="KX388518">
    <property type="protein sequence ID" value="AQU11768.1"/>
    <property type="molecule type" value="Genomic_DNA"/>
</dbReference>
<protein>
    <submittedName>
        <fullName evidence="4">Capsid protein</fullName>
    </submittedName>
</protein>
<dbReference type="GO" id="GO:0005198">
    <property type="term" value="F:structural molecule activity"/>
    <property type="evidence" value="ECO:0007669"/>
    <property type="project" value="InterPro"/>
</dbReference>
<dbReference type="GO" id="GO:0019028">
    <property type="term" value="C:viral capsid"/>
    <property type="evidence" value="ECO:0007669"/>
    <property type="project" value="UniProtKB-KW"/>
</dbReference>
<dbReference type="Pfam" id="PF00729">
    <property type="entry name" value="Viral_coat"/>
    <property type="match status" value="1"/>
</dbReference>
<keyword evidence="2" id="KW-0167">Capsid protein</keyword>
<organism evidence="4">
    <name type="scientific">Cruciviridae sp</name>
    <dbReference type="NCBI Taxonomy" id="1955495"/>
    <lineage>
        <taxon>Viruses</taxon>
        <taxon>Cruciviruses</taxon>
    </lineage>
</organism>
<accession>A0A1S6LVL9</accession>
<reference evidence="4" key="1">
    <citation type="journal article" date="2016" name="Virus Evol.">
        <title>Diversity and comparative genomics of chimeric viruses in Sphagnum-dominated peatlands.</title>
        <authorList>
            <person name="Quaiser A."/>
            <person name="Krupovic M."/>
            <person name="Dufresne A."/>
            <person name="Francez A.J."/>
            <person name="Roux S."/>
        </authorList>
    </citation>
    <scope>NUCLEOTIDE SEQUENCE</scope>
    <source>
        <strain evidence="4">CRUV-38-B</strain>
        <strain evidence="5">CRUV-39-B</strain>
    </source>
</reference>
<proteinExistence type="inferred from homology"/>
<evidence type="ECO:0000259" key="3">
    <source>
        <dbReference type="Pfam" id="PF00729"/>
    </source>
</evidence>
<dbReference type="EMBL" id="KX388517">
    <property type="protein sequence ID" value="AQU11763.1"/>
    <property type="molecule type" value="Genomic_DNA"/>
</dbReference>
<evidence type="ECO:0000256" key="1">
    <source>
        <dbReference type="ARBA" id="ARBA00007446"/>
    </source>
</evidence>